<dbReference type="InterPro" id="IPR001650">
    <property type="entry name" value="Helicase_C-like"/>
</dbReference>
<evidence type="ECO:0000256" key="1">
    <source>
        <dbReference type="ARBA" id="ARBA00022801"/>
    </source>
</evidence>
<dbReference type="Proteomes" id="UP000183832">
    <property type="component" value="Unassembled WGS sequence"/>
</dbReference>
<organism evidence="3 4">
    <name type="scientific">Clunio marinus</name>
    <dbReference type="NCBI Taxonomy" id="568069"/>
    <lineage>
        <taxon>Eukaryota</taxon>
        <taxon>Metazoa</taxon>
        <taxon>Ecdysozoa</taxon>
        <taxon>Arthropoda</taxon>
        <taxon>Hexapoda</taxon>
        <taxon>Insecta</taxon>
        <taxon>Pterygota</taxon>
        <taxon>Neoptera</taxon>
        <taxon>Endopterygota</taxon>
        <taxon>Diptera</taxon>
        <taxon>Nematocera</taxon>
        <taxon>Chironomoidea</taxon>
        <taxon>Chironomidae</taxon>
        <taxon>Clunio</taxon>
    </lineage>
</organism>
<name>A0A1J1HFP1_9DIPT</name>
<dbReference type="SUPFAM" id="SSF52540">
    <property type="entry name" value="P-loop containing nucleoside triphosphate hydrolases"/>
    <property type="match status" value="1"/>
</dbReference>
<dbReference type="STRING" id="568069.A0A1J1HFP1"/>
<feature type="domain" description="Helicase C-terminal" evidence="2">
    <location>
        <begin position="20"/>
        <end position="187"/>
    </location>
</feature>
<proteinExistence type="predicted"/>
<dbReference type="GO" id="GO:0030422">
    <property type="term" value="P:siRNA processing"/>
    <property type="evidence" value="ECO:0007669"/>
    <property type="project" value="TreeGrafter"/>
</dbReference>
<dbReference type="GO" id="GO:0005634">
    <property type="term" value="C:nucleus"/>
    <property type="evidence" value="ECO:0007669"/>
    <property type="project" value="TreeGrafter"/>
</dbReference>
<dbReference type="PANTHER" id="PTHR14950">
    <property type="entry name" value="DICER-RELATED"/>
    <property type="match status" value="1"/>
</dbReference>
<dbReference type="GO" id="GO:0005737">
    <property type="term" value="C:cytoplasm"/>
    <property type="evidence" value="ECO:0007669"/>
    <property type="project" value="TreeGrafter"/>
</dbReference>
<dbReference type="AlphaFoldDB" id="A0A1J1HFP1"/>
<evidence type="ECO:0000313" key="3">
    <source>
        <dbReference type="EMBL" id="CRK86837.1"/>
    </source>
</evidence>
<dbReference type="GO" id="GO:0006309">
    <property type="term" value="P:apoptotic DNA fragmentation"/>
    <property type="evidence" value="ECO:0007669"/>
    <property type="project" value="TreeGrafter"/>
</dbReference>
<keyword evidence="1" id="KW-0378">Hydrolase</keyword>
<dbReference type="GO" id="GO:0031054">
    <property type="term" value="P:pre-miRNA processing"/>
    <property type="evidence" value="ECO:0007669"/>
    <property type="project" value="TreeGrafter"/>
</dbReference>
<dbReference type="GO" id="GO:0004525">
    <property type="term" value="F:ribonuclease III activity"/>
    <property type="evidence" value="ECO:0007669"/>
    <property type="project" value="TreeGrafter"/>
</dbReference>
<gene>
    <name evidence="3" type="ORF">CLUMA_CG000665</name>
</gene>
<dbReference type="InterPro" id="IPR027417">
    <property type="entry name" value="P-loop_NTPase"/>
</dbReference>
<dbReference type="GO" id="GO:0003723">
    <property type="term" value="F:RNA binding"/>
    <property type="evidence" value="ECO:0007669"/>
    <property type="project" value="TreeGrafter"/>
</dbReference>
<evidence type="ECO:0000259" key="2">
    <source>
        <dbReference type="PROSITE" id="PS51194"/>
    </source>
</evidence>
<dbReference type="OrthoDB" id="416741at2759"/>
<dbReference type="PANTHER" id="PTHR14950:SF37">
    <property type="entry name" value="ENDORIBONUCLEASE DICER"/>
    <property type="match status" value="1"/>
</dbReference>
<protein>
    <submittedName>
        <fullName evidence="3">CLUMA_CG000665, isoform A</fullName>
    </submittedName>
</protein>
<dbReference type="GO" id="GO:0004530">
    <property type="term" value="F:deoxyribonuclease I activity"/>
    <property type="evidence" value="ECO:0007669"/>
    <property type="project" value="TreeGrafter"/>
</dbReference>
<evidence type="ECO:0000313" key="4">
    <source>
        <dbReference type="Proteomes" id="UP000183832"/>
    </source>
</evidence>
<sequence length="215" mass="25575">MKQMVTKFLNILLLKFKFNQLLKLLKTHFNDENRLDDLQCLVFIERRSTAKILYHMLKDFALEDPDFPIIPDFMVGINAGLPKSIENILNNNYNTLTLDKFQRKETNCIVSTSVLEEGIELQMCNLVVCFDTPKTYRNYEQSRGRSRDRENSVFVVLNETFMKKVANWQEVDNEIKQQLLMKTLDRLPPSEDYKLLKYKEKRFGRLSKLQFREVF</sequence>
<dbReference type="Pfam" id="PF00271">
    <property type="entry name" value="Helicase_C"/>
    <property type="match status" value="1"/>
</dbReference>
<keyword evidence="4" id="KW-1185">Reference proteome</keyword>
<dbReference type="PROSITE" id="PS51194">
    <property type="entry name" value="HELICASE_CTER"/>
    <property type="match status" value="1"/>
</dbReference>
<dbReference type="SMART" id="SM00490">
    <property type="entry name" value="HELICc"/>
    <property type="match status" value="1"/>
</dbReference>
<dbReference type="Gene3D" id="3.40.50.300">
    <property type="entry name" value="P-loop containing nucleotide triphosphate hydrolases"/>
    <property type="match status" value="1"/>
</dbReference>
<reference evidence="3 4" key="1">
    <citation type="submission" date="2015-04" db="EMBL/GenBank/DDBJ databases">
        <authorList>
            <person name="Syromyatnikov M.Y."/>
            <person name="Popov V.N."/>
        </authorList>
    </citation>
    <scope>NUCLEOTIDE SEQUENCE [LARGE SCALE GENOMIC DNA]</scope>
</reference>
<accession>A0A1J1HFP1</accession>
<dbReference type="EMBL" id="CVRI01000002">
    <property type="protein sequence ID" value="CRK86837.1"/>
    <property type="molecule type" value="Genomic_DNA"/>
</dbReference>